<accession>A0A1E7FY61</accession>
<dbReference type="KEGG" id="fcy:FRACYDRAFT_233258"/>
<sequence>MTTSDNNKDDQENNISNDDHDGCRRRRRPSVLPETKEVNNINNNNNNNSCIDNHKNDHNTRTRTRTTPTPVNKKKKMKKPAVAATPSRNRVLRLVLQGTIHLISIGLYLIPILTPNEFAGPTLDEAHVMSGDVQLDIHDPDASWKQIFSNDYWGRPMNSPSSHKSWRPLTILTFRYLKGPYIDLATQNIQQLTVHRFVNAILHATVGELVGQLATQLSLIEIVTSSRQIISQQHQLLGLQLITKVLFCLHPTHVEVTANAANRNHLLAVLFGVILCFPGRRAGSIRSAGAHISTPPIITTPFWLFLIAMIMGYLASETFLFMIPGVMVTMTVIAFTTNTNTNTNINTIRVNQNQNDKHNQTGTILTSDTRSGSTGEGADNDKEDDDNFHASSSSQTNSNDNDNEDNDNDNDDDDTLVGTLVFSPKRFIYDYLRAILSIAPRLILVAASVFIYYCARWYYDTLDIPTGLIRPAESPYYEFTGIHRIRNYLYVVTIHLGKQWGSILPKQFGGDPIGFSHEYGYDCVPEIKQWGDIRLVFGVGFHIFFAILLSLALVIYNPRKFFGLVAIHWSWTLGTLFPIFGIVKVGTFISDRIVVPSTVVVSIWMGKLVYTYATDWIRNKRLPFVYFRPLQFVFILWWTITSYLTVHNRSLDWMDSISLMKSSLITCPRFAKVHMEVSKIYSGLYPTMFNLKTSRFHLDTAREIDPNLCDLHKQYVYVALQENKYLEVEKELPQALLCSYTAGGTEQLWNNYWNQLLSAAPKGTRQHADIETRYKNALSIVQTGIQKERDREREQQYYNDMVE</sequence>
<feature type="transmembrane region" description="Helical" evidence="4">
    <location>
        <begin position="561"/>
        <end position="581"/>
    </location>
</feature>
<feature type="transmembrane region" description="Helical" evidence="4">
    <location>
        <begin position="625"/>
        <end position="646"/>
    </location>
</feature>
<feature type="region of interest" description="Disordered" evidence="3">
    <location>
        <begin position="1"/>
        <end position="85"/>
    </location>
</feature>
<dbReference type="PANTHER" id="PTHR44227:SF3">
    <property type="entry name" value="PROTEIN O-MANNOSYL-TRANSFERASE TMTC4"/>
    <property type="match status" value="1"/>
</dbReference>
<name>A0A1E7FY61_9STRA</name>
<feature type="compositionally biased region" description="Polar residues" evidence="3">
    <location>
        <begin position="360"/>
        <end position="373"/>
    </location>
</feature>
<dbReference type="AlphaFoldDB" id="A0A1E7FY61"/>
<keyword evidence="2" id="KW-0802">TPR repeat</keyword>
<feature type="transmembrane region" description="Helical" evidence="4">
    <location>
        <begin position="535"/>
        <end position="554"/>
    </location>
</feature>
<dbReference type="GO" id="GO:0000030">
    <property type="term" value="F:mannosyltransferase activity"/>
    <property type="evidence" value="ECO:0007669"/>
    <property type="project" value="TreeGrafter"/>
</dbReference>
<feature type="compositionally biased region" description="Low complexity" evidence="3">
    <location>
        <begin position="39"/>
        <end position="48"/>
    </location>
</feature>
<feature type="transmembrane region" description="Helical" evidence="4">
    <location>
        <begin position="593"/>
        <end position="613"/>
    </location>
</feature>
<gene>
    <name evidence="5" type="ORF">FRACYDRAFT_233258</name>
</gene>
<keyword evidence="4" id="KW-0812">Transmembrane</keyword>
<keyword evidence="1" id="KW-0677">Repeat</keyword>
<feature type="region of interest" description="Disordered" evidence="3">
    <location>
        <begin position="349"/>
        <end position="414"/>
    </location>
</feature>
<keyword evidence="4" id="KW-0472">Membrane</keyword>
<feature type="compositionally biased region" description="Basic and acidic residues" evidence="3">
    <location>
        <begin position="1"/>
        <end position="22"/>
    </location>
</feature>
<dbReference type="GO" id="GO:0005783">
    <property type="term" value="C:endoplasmic reticulum"/>
    <property type="evidence" value="ECO:0007669"/>
    <property type="project" value="TreeGrafter"/>
</dbReference>
<dbReference type="InParanoid" id="A0A1E7FY61"/>
<keyword evidence="4" id="KW-1133">Transmembrane helix</keyword>
<feature type="transmembrane region" description="Helical" evidence="4">
    <location>
        <begin position="431"/>
        <end position="453"/>
    </location>
</feature>
<evidence type="ECO:0000256" key="1">
    <source>
        <dbReference type="ARBA" id="ARBA00022737"/>
    </source>
</evidence>
<evidence type="ECO:0000313" key="6">
    <source>
        <dbReference type="Proteomes" id="UP000095751"/>
    </source>
</evidence>
<dbReference type="PANTHER" id="PTHR44227">
    <property type="match status" value="1"/>
</dbReference>
<dbReference type="InterPro" id="IPR052346">
    <property type="entry name" value="O-mannosyl-transferase_TMTC"/>
</dbReference>
<evidence type="ECO:0000256" key="3">
    <source>
        <dbReference type="SAM" id="MobiDB-lite"/>
    </source>
</evidence>
<evidence type="ECO:0000256" key="4">
    <source>
        <dbReference type="SAM" id="Phobius"/>
    </source>
</evidence>
<dbReference type="Proteomes" id="UP000095751">
    <property type="component" value="Unassembled WGS sequence"/>
</dbReference>
<dbReference type="EMBL" id="KV784353">
    <property type="protein sequence ID" value="OEU23092.1"/>
    <property type="molecule type" value="Genomic_DNA"/>
</dbReference>
<keyword evidence="6" id="KW-1185">Reference proteome</keyword>
<evidence type="ECO:0000256" key="2">
    <source>
        <dbReference type="ARBA" id="ARBA00022803"/>
    </source>
</evidence>
<evidence type="ECO:0000313" key="5">
    <source>
        <dbReference type="EMBL" id="OEU23092.1"/>
    </source>
</evidence>
<dbReference type="GO" id="GO:0030968">
    <property type="term" value="P:endoplasmic reticulum unfolded protein response"/>
    <property type="evidence" value="ECO:0007669"/>
    <property type="project" value="TreeGrafter"/>
</dbReference>
<evidence type="ECO:0008006" key="7">
    <source>
        <dbReference type="Google" id="ProtNLM"/>
    </source>
</evidence>
<protein>
    <recommendedName>
        <fullName evidence="7">DUF1736 domain-containing protein</fullName>
    </recommendedName>
</protein>
<dbReference type="GO" id="GO:0035269">
    <property type="term" value="P:protein O-linked glycosylation via mannose"/>
    <property type="evidence" value="ECO:0007669"/>
    <property type="project" value="TreeGrafter"/>
</dbReference>
<organism evidence="5 6">
    <name type="scientific">Fragilariopsis cylindrus CCMP1102</name>
    <dbReference type="NCBI Taxonomy" id="635003"/>
    <lineage>
        <taxon>Eukaryota</taxon>
        <taxon>Sar</taxon>
        <taxon>Stramenopiles</taxon>
        <taxon>Ochrophyta</taxon>
        <taxon>Bacillariophyta</taxon>
        <taxon>Bacillariophyceae</taxon>
        <taxon>Bacillariophycidae</taxon>
        <taxon>Bacillariales</taxon>
        <taxon>Bacillariaceae</taxon>
        <taxon>Fragilariopsis</taxon>
    </lineage>
</organism>
<reference evidence="5 6" key="1">
    <citation type="submission" date="2016-09" db="EMBL/GenBank/DDBJ databases">
        <title>Extensive genetic diversity and differential bi-allelic expression allows diatom success in the polar Southern Ocean.</title>
        <authorList>
            <consortium name="DOE Joint Genome Institute"/>
            <person name="Mock T."/>
            <person name="Otillar R.P."/>
            <person name="Strauss J."/>
            <person name="Dupont C."/>
            <person name="Frickenhaus S."/>
            <person name="Maumus F."/>
            <person name="Mcmullan M."/>
            <person name="Sanges R."/>
            <person name="Schmutz J."/>
            <person name="Toseland A."/>
            <person name="Valas R."/>
            <person name="Veluchamy A."/>
            <person name="Ward B.J."/>
            <person name="Allen A."/>
            <person name="Barry K."/>
            <person name="Falciatore A."/>
            <person name="Ferrante M."/>
            <person name="Fortunato A.E."/>
            <person name="Gloeckner G."/>
            <person name="Gruber A."/>
            <person name="Hipkin R."/>
            <person name="Janech M."/>
            <person name="Kroth P."/>
            <person name="Leese F."/>
            <person name="Lindquist E."/>
            <person name="Lyon B.R."/>
            <person name="Martin J."/>
            <person name="Mayer C."/>
            <person name="Parker M."/>
            <person name="Quesneville H."/>
            <person name="Raymond J."/>
            <person name="Uhlig C."/>
            <person name="Valentin K.U."/>
            <person name="Worden A.Z."/>
            <person name="Armbrust E.V."/>
            <person name="Bowler C."/>
            <person name="Green B."/>
            <person name="Moulton V."/>
            <person name="Van Oosterhout C."/>
            <person name="Grigoriev I."/>
        </authorList>
    </citation>
    <scope>NUCLEOTIDE SEQUENCE [LARGE SCALE GENOMIC DNA]</scope>
    <source>
        <strain evidence="5 6">CCMP1102</strain>
    </source>
</reference>
<proteinExistence type="predicted"/>
<dbReference type="OrthoDB" id="66906at2759"/>
<feature type="compositionally biased region" description="Acidic residues" evidence="3">
    <location>
        <begin position="401"/>
        <end position="414"/>
    </location>
</feature>